<organism evidence="2 3">
    <name type="scientific">Actinacidiphila cocklensis</name>
    <dbReference type="NCBI Taxonomy" id="887465"/>
    <lineage>
        <taxon>Bacteria</taxon>
        <taxon>Bacillati</taxon>
        <taxon>Actinomycetota</taxon>
        <taxon>Actinomycetes</taxon>
        <taxon>Kitasatosporales</taxon>
        <taxon>Streptomycetaceae</taxon>
        <taxon>Actinacidiphila</taxon>
    </lineage>
</organism>
<dbReference type="AlphaFoldDB" id="A0A9W4DKM1"/>
<feature type="region of interest" description="Disordered" evidence="1">
    <location>
        <begin position="1"/>
        <end position="26"/>
    </location>
</feature>
<gene>
    <name evidence="2" type="ORF">SCOCK_140095</name>
</gene>
<sequence length="58" mass="6432">MPVNRPRLRTQPAAGAHASFDPASRNDFRRCCRVRGREQPVQALPQPCPNPLATGRLP</sequence>
<proteinExistence type="predicted"/>
<dbReference type="EMBL" id="CAJSLV010000042">
    <property type="protein sequence ID" value="CAG6391897.1"/>
    <property type="molecule type" value="Genomic_DNA"/>
</dbReference>
<accession>A0A9W4DKM1</accession>
<reference evidence="2" key="1">
    <citation type="submission" date="2021-05" db="EMBL/GenBank/DDBJ databases">
        <authorList>
            <person name="Arsene-Ploetze F."/>
        </authorList>
    </citation>
    <scope>NUCLEOTIDE SEQUENCE</scope>
    <source>
        <strain evidence="2">DSM 42138</strain>
    </source>
</reference>
<evidence type="ECO:0000313" key="2">
    <source>
        <dbReference type="EMBL" id="CAG6391897.1"/>
    </source>
</evidence>
<comment type="caution">
    <text evidence="2">The sequence shown here is derived from an EMBL/GenBank/DDBJ whole genome shotgun (WGS) entry which is preliminary data.</text>
</comment>
<evidence type="ECO:0000313" key="3">
    <source>
        <dbReference type="Proteomes" id="UP001152519"/>
    </source>
</evidence>
<name>A0A9W4DKM1_9ACTN</name>
<keyword evidence="3" id="KW-1185">Reference proteome</keyword>
<dbReference type="Proteomes" id="UP001152519">
    <property type="component" value="Unassembled WGS sequence"/>
</dbReference>
<evidence type="ECO:0000256" key="1">
    <source>
        <dbReference type="SAM" id="MobiDB-lite"/>
    </source>
</evidence>
<protein>
    <submittedName>
        <fullName evidence="2">Uncharacterized protein</fullName>
    </submittedName>
</protein>
<feature type="region of interest" description="Disordered" evidence="1">
    <location>
        <begin position="39"/>
        <end position="58"/>
    </location>
</feature>